<dbReference type="EMBL" id="JAPCWZ010000003">
    <property type="protein sequence ID" value="KAK8873316.1"/>
    <property type="molecule type" value="Genomic_DNA"/>
</dbReference>
<evidence type="ECO:0008006" key="4">
    <source>
        <dbReference type="Google" id="ProtNLM"/>
    </source>
</evidence>
<dbReference type="Proteomes" id="UP001390339">
    <property type="component" value="Unassembled WGS sequence"/>
</dbReference>
<keyword evidence="1" id="KW-0472">Membrane</keyword>
<feature type="transmembrane region" description="Helical" evidence="1">
    <location>
        <begin position="316"/>
        <end position="336"/>
    </location>
</feature>
<reference evidence="2 3" key="1">
    <citation type="journal article" date="2024" name="IMA Fungus">
        <title>Apiospora arundinis, a panoply of carbohydrate-active enzymes and secondary metabolites.</title>
        <authorList>
            <person name="Sorensen T."/>
            <person name="Petersen C."/>
            <person name="Muurmann A.T."/>
            <person name="Christiansen J.V."/>
            <person name="Brundto M.L."/>
            <person name="Overgaard C.K."/>
            <person name="Boysen A.T."/>
            <person name="Wollenberg R.D."/>
            <person name="Larsen T.O."/>
            <person name="Sorensen J.L."/>
            <person name="Nielsen K.L."/>
            <person name="Sondergaard T.E."/>
        </authorList>
    </citation>
    <scope>NUCLEOTIDE SEQUENCE [LARGE SCALE GENOMIC DNA]</scope>
    <source>
        <strain evidence="2 3">AAU 773</strain>
    </source>
</reference>
<feature type="transmembrane region" description="Helical" evidence="1">
    <location>
        <begin position="177"/>
        <end position="200"/>
    </location>
</feature>
<evidence type="ECO:0000313" key="3">
    <source>
        <dbReference type="Proteomes" id="UP001390339"/>
    </source>
</evidence>
<feature type="transmembrane region" description="Helical" evidence="1">
    <location>
        <begin position="422"/>
        <end position="445"/>
    </location>
</feature>
<name>A0ABR2J6A5_9PEZI</name>
<protein>
    <recommendedName>
        <fullName evidence="4">Solute carrier family 40 protein</fullName>
    </recommendedName>
</protein>
<evidence type="ECO:0000256" key="1">
    <source>
        <dbReference type="SAM" id="Phobius"/>
    </source>
</evidence>
<keyword evidence="1" id="KW-1133">Transmembrane helix</keyword>
<feature type="transmembrane region" description="Helical" evidence="1">
    <location>
        <begin position="34"/>
        <end position="52"/>
    </location>
</feature>
<gene>
    <name evidence="2" type="ORF">PGQ11_003830</name>
</gene>
<comment type="caution">
    <text evidence="2">The sequence shown here is derived from an EMBL/GenBank/DDBJ whole genome shotgun (WGS) entry which is preliminary data.</text>
</comment>
<feature type="transmembrane region" description="Helical" evidence="1">
    <location>
        <begin position="59"/>
        <end position="83"/>
    </location>
</feature>
<accession>A0ABR2J6A5</accession>
<evidence type="ECO:0000313" key="2">
    <source>
        <dbReference type="EMBL" id="KAK8873316.1"/>
    </source>
</evidence>
<sequence length="536" mass="59698">MEDNQSDGVSEEDQPSVMFTDAIRPPPFPLNLESTWLLATVWVLLGATNVYVQSGLESILGLGPILLKALVTALSAVAAAYFYDGKLALVNEKRIWMNLDVELMIASLVARHWRILIDEDATLEDQKEALMQNDTLQVPRTVFAVASELATWAVDCALVLIYHVSFWHVLSGLIWMLRVFVGLPSVLINTAILVGLLVGGRWLADTNIGRILRLWDICDIIQSLIASCLRGPLALLGLQLSPETIKQLTILAICAVLTATSWALPTDIMPFTEQDVDKLAGLANTLESIIYEKWGSLFSPKFDGSWASVGKLGAQVGLQLSLAAVFFVFVLVYHYLWQQELICSRGQVERGEIDFRYVAEDERARAAAWRTAALHIISFTAYQVAGMIVSAFELEPLLNSTASVTSLRDVRSIREYCIKTAYWLRIHGLSSLGTGLGIYTIHWILRQLTWLLVRALAWTATFEDAVAWYSRFTKGAIVNLKHDRLYLAGLDFKLKDKVLLAQGLMNFLFDIKAPLVIAPPNYSIQAFDPEVWAVPI</sequence>
<feature type="transmembrane region" description="Helical" evidence="1">
    <location>
        <begin position="149"/>
        <end position="170"/>
    </location>
</feature>
<organism evidence="2 3">
    <name type="scientific">Apiospora arundinis</name>
    <dbReference type="NCBI Taxonomy" id="335852"/>
    <lineage>
        <taxon>Eukaryota</taxon>
        <taxon>Fungi</taxon>
        <taxon>Dikarya</taxon>
        <taxon>Ascomycota</taxon>
        <taxon>Pezizomycotina</taxon>
        <taxon>Sordariomycetes</taxon>
        <taxon>Xylariomycetidae</taxon>
        <taxon>Amphisphaeriales</taxon>
        <taxon>Apiosporaceae</taxon>
        <taxon>Apiospora</taxon>
    </lineage>
</organism>
<proteinExistence type="predicted"/>
<keyword evidence="3" id="KW-1185">Reference proteome</keyword>
<keyword evidence="1" id="KW-0812">Transmembrane</keyword>